<evidence type="ECO:0000256" key="9">
    <source>
        <dbReference type="PROSITE-ProRule" id="PRU00555"/>
    </source>
</evidence>
<dbReference type="PROSITE" id="PS51210">
    <property type="entry name" value="PLA2C"/>
    <property type="match status" value="1"/>
</dbReference>
<keyword evidence="5 9" id="KW-0442">Lipid degradation</keyword>
<evidence type="ECO:0000256" key="3">
    <source>
        <dbReference type="ARBA" id="ARBA00022729"/>
    </source>
</evidence>
<dbReference type="GO" id="GO:0004623">
    <property type="term" value="F:phospholipase A2 activity"/>
    <property type="evidence" value="ECO:0007669"/>
    <property type="project" value="TreeGrafter"/>
</dbReference>
<protein>
    <recommendedName>
        <fullName evidence="2 10">Lysophospholipase</fullName>
        <ecNumber evidence="2 10">3.1.1.5</ecNumber>
    </recommendedName>
</protein>
<evidence type="ECO:0000313" key="13">
    <source>
        <dbReference type="Proteomes" id="UP000613401"/>
    </source>
</evidence>
<evidence type="ECO:0000256" key="6">
    <source>
        <dbReference type="ARBA" id="ARBA00023098"/>
    </source>
</evidence>
<dbReference type="Gene3D" id="3.40.1090.10">
    <property type="entry name" value="Cytosolic phospholipase A2 catalytic domain"/>
    <property type="match status" value="1"/>
</dbReference>
<dbReference type="Proteomes" id="UP000613401">
    <property type="component" value="Unassembled WGS sequence"/>
</dbReference>
<reference evidence="12" key="1">
    <citation type="journal article" date="2020" name="Phytopathology">
        <title>Genome sequence and comparative analysis of Colletotrichum gloeosporioides isolated from Liriodendron leaves.</title>
        <authorList>
            <person name="Fu F.F."/>
            <person name="Hao Z."/>
            <person name="Wang P."/>
            <person name="Lu Y."/>
            <person name="Xue L.J."/>
            <person name="Wei G."/>
            <person name="Tian Y."/>
            <person name="Baishi H."/>
            <person name="Xu H."/>
            <person name="Shi J."/>
            <person name="Cheng T."/>
            <person name="Wang G."/>
            <person name="Yi Y."/>
            <person name="Chen J."/>
        </authorList>
    </citation>
    <scope>NUCLEOTIDE SEQUENCE</scope>
    <source>
        <strain evidence="12">Lc1</strain>
    </source>
</reference>
<feature type="domain" description="PLA2c" evidence="11">
    <location>
        <begin position="48"/>
        <end position="598"/>
    </location>
</feature>
<dbReference type="Pfam" id="PF01735">
    <property type="entry name" value="PLA2_B"/>
    <property type="match status" value="1"/>
</dbReference>
<proteinExistence type="inferred from homology"/>
<keyword evidence="13" id="KW-1185">Reference proteome</keyword>
<name>A0A8H4C7Y7_COLGL</name>
<dbReference type="GeneID" id="69015402"/>
<dbReference type="PANTHER" id="PTHR10728:SF33">
    <property type="entry name" value="LYSOPHOSPHOLIPASE 1-RELATED"/>
    <property type="match status" value="1"/>
</dbReference>
<dbReference type="RefSeq" id="XP_045257963.1">
    <property type="nucleotide sequence ID" value="XM_045408229.1"/>
</dbReference>
<comment type="catalytic activity">
    <reaction evidence="8 10">
        <text>a 1-acyl-sn-glycero-3-phosphocholine + H2O = sn-glycerol 3-phosphocholine + a fatty acid + H(+)</text>
        <dbReference type="Rhea" id="RHEA:15177"/>
        <dbReference type="ChEBI" id="CHEBI:15377"/>
        <dbReference type="ChEBI" id="CHEBI:15378"/>
        <dbReference type="ChEBI" id="CHEBI:16870"/>
        <dbReference type="ChEBI" id="CHEBI:28868"/>
        <dbReference type="ChEBI" id="CHEBI:58168"/>
        <dbReference type="EC" id="3.1.1.5"/>
    </reaction>
</comment>
<dbReference type="EC" id="3.1.1.5" evidence="2 10"/>
<evidence type="ECO:0000256" key="2">
    <source>
        <dbReference type="ARBA" id="ARBA00013274"/>
    </source>
</evidence>
<dbReference type="PANTHER" id="PTHR10728">
    <property type="entry name" value="CYTOSOLIC PHOSPHOLIPASE A2"/>
    <property type="match status" value="1"/>
</dbReference>
<comment type="similarity">
    <text evidence="1 10">Belongs to the lysophospholipase family.</text>
</comment>
<dbReference type="AlphaFoldDB" id="A0A8H4C7Y7"/>
<evidence type="ECO:0000256" key="10">
    <source>
        <dbReference type="RuleBase" id="RU362103"/>
    </source>
</evidence>
<evidence type="ECO:0000256" key="8">
    <source>
        <dbReference type="ARBA" id="ARBA00049531"/>
    </source>
</evidence>
<dbReference type="GO" id="GO:0005783">
    <property type="term" value="C:endoplasmic reticulum"/>
    <property type="evidence" value="ECO:0007669"/>
    <property type="project" value="TreeGrafter"/>
</dbReference>
<reference evidence="12" key="2">
    <citation type="submission" date="2020-03" db="EMBL/GenBank/DDBJ databases">
        <authorList>
            <person name="Fu F.-F."/>
            <person name="Chen J."/>
        </authorList>
    </citation>
    <scope>NUCLEOTIDE SEQUENCE</scope>
    <source>
        <strain evidence="12">Lc1</strain>
    </source>
</reference>
<dbReference type="InterPro" id="IPR002642">
    <property type="entry name" value="LysoPLipase_cat_dom"/>
</dbReference>
<dbReference type="FunFam" id="3.40.1090.10:FF:000010">
    <property type="entry name" value="Lysophospholipase"/>
    <property type="match status" value="1"/>
</dbReference>
<dbReference type="GO" id="GO:0005829">
    <property type="term" value="C:cytosol"/>
    <property type="evidence" value="ECO:0007669"/>
    <property type="project" value="TreeGrafter"/>
</dbReference>
<keyword evidence="3" id="KW-0732">Signal</keyword>
<sequence>MPYFYRWRLHRHCCSLRHVSRLNQNCCPSHIPLTLDGTANSYGTTTIDCPVNEQPAIRDFESLSADEKLWTQKRRANTIPALRDLVKRVGITDFDADSYFDSANNVSALPNIGIALSGGGWRALMNGAGAIAAYDQRTPSSTGAGQLGGLLQSATYLTGLSGGGWLVSSLYANDFPTVQSIVDTHNSTSIWQFQNSILEGPDMGDTDSSNAGAYFEAIVDQVAAKVDSGFNTTLTDFWGRALSFQLIDASGKLVSTFSSIQNMTGFAAAEHPLPILVADERQEHQSFLFSTNTTNYEFTPWELGSFDSVGFVPLQYVGSDFEAGKIASHGRCVTGFDQLSFVFGTSSSLFNQFLLQINSTDMVPAILKDSLTNILVDLDQNHMDVADWSPNPFYHWNNGTNANSQTKKFTLVDGGEDLQNIPFTPLLQPAREVDVIFAVDSSADTLDREGPNWPNGTAMVATYERSLFQDRGTTFPPVPDVNTFVNLGLNSRPTMFGCDAANLTANSTAPLVVYLPHSPYVFNSNVSTFTPAYELDVRNAIIRNGYDVATRGNATVDSQWPTCVGCAIMSRSWDRTNTTVPGVCRDCFSKYCWDGATNSTTPGPYTPRMLLEAVKVEGVAGTMKPLSGLSFAATALALVVLGF</sequence>
<keyword evidence="6 9" id="KW-0443">Lipid metabolism</keyword>
<keyword evidence="4 9" id="KW-0378">Hydrolase</keyword>
<organism evidence="12 13">
    <name type="scientific">Colletotrichum gloeosporioides</name>
    <name type="common">Anthracnose fungus</name>
    <name type="synonym">Glomerella cingulata</name>
    <dbReference type="NCBI Taxonomy" id="474922"/>
    <lineage>
        <taxon>Eukaryota</taxon>
        <taxon>Fungi</taxon>
        <taxon>Dikarya</taxon>
        <taxon>Ascomycota</taxon>
        <taxon>Pezizomycotina</taxon>
        <taxon>Sordariomycetes</taxon>
        <taxon>Hypocreomycetidae</taxon>
        <taxon>Glomerellales</taxon>
        <taxon>Glomerellaceae</taxon>
        <taxon>Colletotrichum</taxon>
        <taxon>Colletotrichum gloeosporioides species complex</taxon>
    </lineage>
</organism>
<comment type="caution">
    <text evidence="12">The sequence shown here is derived from an EMBL/GenBank/DDBJ whole genome shotgun (WGS) entry which is preliminary data.</text>
</comment>
<dbReference type="SUPFAM" id="SSF52151">
    <property type="entry name" value="FabD/lysophospholipase-like"/>
    <property type="match status" value="1"/>
</dbReference>
<evidence type="ECO:0000256" key="4">
    <source>
        <dbReference type="ARBA" id="ARBA00022801"/>
    </source>
</evidence>
<gene>
    <name evidence="12" type="ORF">GCG54_00008261</name>
</gene>
<dbReference type="GO" id="GO:0004622">
    <property type="term" value="F:phosphatidylcholine lysophospholipase activity"/>
    <property type="evidence" value="ECO:0007669"/>
    <property type="project" value="UniProtKB-EC"/>
</dbReference>
<dbReference type="GO" id="GO:0046475">
    <property type="term" value="P:glycerophospholipid catabolic process"/>
    <property type="evidence" value="ECO:0007669"/>
    <property type="project" value="TreeGrafter"/>
</dbReference>
<dbReference type="SMART" id="SM00022">
    <property type="entry name" value="PLAc"/>
    <property type="match status" value="1"/>
</dbReference>
<evidence type="ECO:0000256" key="5">
    <source>
        <dbReference type="ARBA" id="ARBA00022963"/>
    </source>
</evidence>
<dbReference type="EMBL" id="WVTB01000091">
    <property type="protein sequence ID" value="KAF3798803.1"/>
    <property type="molecule type" value="Genomic_DNA"/>
</dbReference>
<keyword evidence="7" id="KW-0325">Glycoprotein</keyword>
<evidence type="ECO:0000256" key="1">
    <source>
        <dbReference type="ARBA" id="ARBA00008780"/>
    </source>
</evidence>
<accession>A0A8H4C7Y7</accession>
<evidence type="ECO:0000313" key="12">
    <source>
        <dbReference type="EMBL" id="KAF3798803.1"/>
    </source>
</evidence>
<evidence type="ECO:0000259" key="11">
    <source>
        <dbReference type="PROSITE" id="PS51210"/>
    </source>
</evidence>
<dbReference type="InterPro" id="IPR016035">
    <property type="entry name" value="Acyl_Trfase/lysoPLipase"/>
</dbReference>
<evidence type="ECO:0000256" key="7">
    <source>
        <dbReference type="ARBA" id="ARBA00023180"/>
    </source>
</evidence>